<evidence type="ECO:0000256" key="7">
    <source>
        <dbReference type="PIRSR" id="PIRSR005091-2"/>
    </source>
</evidence>
<dbReference type="CDD" id="cd16015">
    <property type="entry name" value="LTA_synthase"/>
    <property type="match status" value="1"/>
</dbReference>
<evidence type="ECO:0000256" key="9">
    <source>
        <dbReference type="SAM" id="Phobius"/>
    </source>
</evidence>
<dbReference type="InterPro" id="IPR050448">
    <property type="entry name" value="OpgB/LTA_synthase_biosynth"/>
</dbReference>
<keyword evidence="3 9" id="KW-0812">Transmembrane</keyword>
<evidence type="ECO:0000256" key="3">
    <source>
        <dbReference type="ARBA" id="ARBA00022692"/>
    </source>
</evidence>
<dbReference type="Pfam" id="PF00884">
    <property type="entry name" value="Sulfatase"/>
    <property type="match status" value="1"/>
</dbReference>
<dbReference type="Gene3D" id="3.40.720.10">
    <property type="entry name" value="Alkaline Phosphatase, subunit A"/>
    <property type="match status" value="1"/>
</dbReference>
<feature type="transmembrane region" description="Helical" evidence="9">
    <location>
        <begin position="176"/>
        <end position="196"/>
    </location>
</feature>
<evidence type="ECO:0000256" key="4">
    <source>
        <dbReference type="ARBA" id="ARBA00022989"/>
    </source>
</evidence>
<evidence type="ECO:0000256" key="1">
    <source>
        <dbReference type="ARBA" id="ARBA00004651"/>
    </source>
</evidence>
<dbReference type="AlphaFoldDB" id="A0AAW5N7D6"/>
<dbReference type="Proteomes" id="UP001204579">
    <property type="component" value="Unassembled WGS sequence"/>
</dbReference>
<evidence type="ECO:0000256" key="2">
    <source>
        <dbReference type="ARBA" id="ARBA00022475"/>
    </source>
</evidence>
<dbReference type="Gene3D" id="3.30.1120.80">
    <property type="match status" value="1"/>
</dbReference>
<evidence type="ECO:0000259" key="10">
    <source>
        <dbReference type="Pfam" id="PF00884"/>
    </source>
</evidence>
<dbReference type="InterPro" id="IPR000917">
    <property type="entry name" value="Sulfatase_N"/>
</dbReference>
<feature type="transmembrane region" description="Helical" evidence="9">
    <location>
        <begin position="145"/>
        <end position="164"/>
    </location>
</feature>
<feature type="transmembrane region" description="Helical" evidence="9">
    <location>
        <begin position="12"/>
        <end position="31"/>
    </location>
</feature>
<keyword evidence="4 9" id="KW-1133">Transmembrane helix</keyword>
<name>A0AAW5N7D6_9BACT</name>
<evidence type="ECO:0000313" key="11">
    <source>
        <dbReference type="EMBL" id="MCR8874616.1"/>
    </source>
</evidence>
<proteinExistence type="predicted"/>
<feature type="transmembrane region" description="Helical" evidence="9">
    <location>
        <begin position="89"/>
        <end position="114"/>
    </location>
</feature>
<dbReference type="GO" id="GO:0005886">
    <property type="term" value="C:plasma membrane"/>
    <property type="evidence" value="ECO:0007669"/>
    <property type="project" value="UniProtKB-SubCell"/>
</dbReference>
<sequence>MMKKDLFSNVLSLVWNLLLVYVCYTLSRLVFLCVNWDTFSEHLTFGYAMSLFGAGIIFDTTAILYSNALFILLFLFPLHWKETPVFYKIVRWVFASVNTFFLITNLIDCVYFRFTGRRTTMTVLQEFRNEGDGKLTSIFLDEFATYWYLVLLAAVLFYVIYKLYRSPKVPVKQKMPYYVVQLVTLLISIPFTVFGMRGGMTTATRPITLSNANQYVERPLDAGLVLNTPFSLFRTLGKATFVIPDYLPEAEAVAAYSPVHFPADSTAFRPMNVVVIIWEGFSKQHVGSLNPQLENGTYKGYTPFIDSLLAKSLTFQYSYSNGRKSIDGMPSVLSSIPSFVEPFFLTPSALNDVSSIAGELTKNKGYSSAFFHGAMNGSMGFQAFARSVGFQKYFGRTEYNEDLNYNGDADFDGTWAIWDEEFLQFYCDRMSEMKEPFVTSVFTATSHGPFDLPERYKSKFPTGDDPLFETVAYSDYAIQRFFEKAEKQPWFKNTLFVITADHTSGNCYPEYVTDLGYYNVPVIFYAPGLPELKGLDKEKIVDQIDIMPTVLGILGYDRPYVGFGQDALHTPASEKFAVNYLPSSGIYQFLKGDYLIQFDGEKVIHAYRFRTDVLMKDDVKDSMPQEVRKEMETQLKSIIQQYMQRMNNNELVYRE</sequence>
<dbReference type="InterPro" id="IPR017850">
    <property type="entry name" value="Alkaline_phosphatase_core_sf"/>
</dbReference>
<keyword evidence="7" id="KW-0464">Manganese</keyword>
<feature type="binding site" evidence="8">
    <location>
        <position position="502"/>
    </location>
    <ligand>
        <name>Mn(2+)</name>
        <dbReference type="ChEBI" id="CHEBI:29035"/>
    </ligand>
</feature>
<dbReference type="PIRSF" id="PIRSF005091">
    <property type="entry name" value="Mmb_sulf_HI1246"/>
    <property type="match status" value="1"/>
</dbReference>
<feature type="binding site" evidence="8">
    <location>
        <position position="501"/>
    </location>
    <ligand>
        <name>Mn(2+)</name>
        <dbReference type="ChEBI" id="CHEBI:29035"/>
    </ligand>
</feature>
<keyword evidence="5 9" id="KW-0472">Membrane</keyword>
<protein>
    <submittedName>
        <fullName evidence="11">LTA synthase family protein</fullName>
    </submittedName>
</protein>
<reference evidence="11 12" key="1">
    <citation type="submission" date="2022-08" db="EMBL/GenBank/DDBJ databases">
        <authorList>
            <person name="Zeman M."/>
            <person name="Kubasova T."/>
        </authorList>
    </citation>
    <scope>NUCLEOTIDE SEQUENCE [LARGE SCALE GENOMIC DNA]</scope>
    <source>
        <strain evidence="11 12">ET62</strain>
    </source>
</reference>
<evidence type="ECO:0000256" key="8">
    <source>
        <dbReference type="PIRSR" id="PIRSR005091-3"/>
    </source>
</evidence>
<feature type="active site" evidence="6">
    <location>
        <position position="325"/>
    </location>
</feature>
<dbReference type="EMBL" id="JANRHJ010000012">
    <property type="protein sequence ID" value="MCR8874616.1"/>
    <property type="molecule type" value="Genomic_DNA"/>
</dbReference>
<accession>A0AAW5N7D6</accession>
<evidence type="ECO:0000256" key="6">
    <source>
        <dbReference type="PIRSR" id="PIRSR005091-1"/>
    </source>
</evidence>
<organism evidence="11 12">
    <name type="scientific">Phocaeicola barnesiae</name>
    <dbReference type="NCBI Taxonomy" id="376804"/>
    <lineage>
        <taxon>Bacteria</taxon>
        <taxon>Pseudomonadati</taxon>
        <taxon>Bacteroidota</taxon>
        <taxon>Bacteroidia</taxon>
        <taxon>Bacteroidales</taxon>
        <taxon>Bacteroidaceae</taxon>
        <taxon>Phocaeicola</taxon>
    </lineage>
</organism>
<dbReference type="PANTHER" id="PTHR47371:SF3">
    <property type="entry name" value="PHOSPHOGLYCEROL TRANSFERASE I"/>
    <property type="match status" value="1"/>
</dbReference>
<gene>
    <name evidence="11" type="ORF">NW209_11435</name>
</gene>
<keyword evidence="12" id="KW-1185">Reference proteome</keyword>
<dbReference type="InterPro" id="IPR012160">
    <property type="entry name" value="LtaS-like"/>
</dbReference>
<keyword evidence="2" id="KW-1003">Cell membrane</keyword>
<dbReference type="PANTHER" id="PTHR47371">
    <property type="entry name" value="LIPOTEICHOIC ACID SYNTHASE"/>
    <property type="match status" value="1"/>
</dbReference>
<feature type="binding site" evidence="7">
    <location>
        <position position="447"/>
    </location>
    <ligand>
        <name>substrate</name>
    </ligand>
</feature>
<feature type="binding site" evidence="8">
    <location>
        <position position="279"/>
    </location>
    <ligand>
        <name>Mn(2+)</name>
        <dbReference type="ChEBI" id="CHEBI:29035"/>
    </ligand>
</feature>
<dbReference type="GO" id="GO:0046872">
    <property type="term" value="F:metal ion binding"/>
    <property type="evidence" value="ECO:0007669"/>
    <property type="project" value="UniProtKB-KW"/>
</dbReference>
<evidence type="ECO:0000313" key="12">
    <source>
        <dbReference type="Proteomes" id="UP001204579"/>
    </source>
</evidence>
<comment type="caution">
    <text evidence="11">The sequence shown here is derived from an EMBL/GenBank/DDBJ whole genome shotgun (WGS) entry which is preliminary data.</text>
</comment>
<comment type="subcellular location">
    <subcellularLocation>
        <location evidence="1">Cell membrane</location>
        <topology evidence="1">Multi-pass membrane protein</topology>
    </subcellularLocation>
</comment>
<feature type="domain" description="Sulfatase N-terminal" evidence="10">
    <location>
        <begin position="272"/>
        <end position="556"/>
    </location>
</feature>
<feature type="transmembrane region" description="Helical" evidence="9">
    <location>
        <begin position="51"/>
        <end position="77"/>
    </location>
</feature>
<evidence type="ECO:0000256" key="5">
    <source>
        <dbReference type="ARBA" id="ARBA00023136"/>
    </source>
</evidence>
<keyword evidence="7" id="KW-0479">Metal-binding</keyword>
<dbReference type="SUPFAM" id="SSF53649">
    <property type="entry name" value="Alkaline phosphatase-like"/>
    <property type="match status" value="1"/>
</dbReference>